<dbReference type="GO" id="GO:0005886">
    <property type="term" value="C:plasma membrane"/>
    <property type="evidence" value="ECO:0007669"/>
    <property type="project" value="TreeGrafter"/>
</dbReference>
<feature type="chain" id="PRO_5042115873" description="Phytocyanin domain-containing protein" evidence="6">
    <location>
        <begin position="27"/>
        <end position="145"/>
    </location>
</feature>
<dbReference type="Pfam" id="PF02298">
    <property type="entry name" value="Cu_bind_like"/>
    <property type="match status" value="1"/>
</dbReference>
<name>A0AAE1JTL8_9FABA</name>
<evidence type="ECO:0000259" key="7">
    <source>
        <dbReference type="PROSITE" id="PS51485"/>
    </source>
</evidence>
<organism evidence="8 9">
    <name type="scientific">Acacia crassicarpa</name>
    <name type="common">northern wattle</name>
    <dbReference type="NCBI Taxonomy" id="499986"/>
    <lineage>
        <taxon>Eukaryota</taxon>
        <taxon>Viridiplantae</taxon>
        <taxon>Streptophyta</taxon>
        <taxon>Embryophyta</taxon>
        <taxon>Tracheophyta</taxon>
        <taxon>Spermatophyta</taxon>
        <taxon>Magnoliopsida</taxon>
        <taxon>eudicotyledons</taxon>
        <taxon>Gunneridae</taxon>
        <taxon>Pentapetalae</taxon>
        <taxon>rosids</taxon>
        <taxon>fabids</taxon>
        <taxon>Fabales</taxon>
        <taxon>Fabaceae</taxon>
        <taxon>Caesalpinioideae</taxon>
        <taxon>mimosoid clade</taxon>
        <taxon>Acacieae</taxon>
        <taxon>Acacia</taxon>
    </lineage>
</organism>
<reference evidence="8" key="1">
    <citation type="submission" date="2023-10" db="EMBL/GenBank/DDBJ databases">
        <title>Chromosome-level genome of the transformable northern wattle, Acacia crassicarpa.</title>
        <authorList>
            <person name="Massaro I."/>
            <person name="Sinha N.R."/>
            <person name="Poethig S."/>
            <person name="Leichty A.R."/>
        </authorList>
    </citation>
    <scope>NUCLEOTIDE SEQUENCE</scope>
    <source>
        <strain evidence="8">Acra3RX</strain>
        <tissue evidence="8">Leaf</tissue>
    </source>
</reference>
<proteinExistence type="inferred from homology"/>
<dbReference type="InterPro" id="IPR008972">
    <property type="entry name" value="Cupredoxin"/>
</dbReference>
<dbReference type="SUPFAM" id="SSF49503">
    <property type="entry name" value="Cupredoxins"/>
    <property type="match status" value="1"/>
</dbReference>
<dbReference type="GO" id="GO:0012505">
    <property type="term" value="C:endomembrane system"/>
    <property type="evidence" value="ECO:0007669"/>
    <property type="project" value="UniProtKB-SubCell"/>
</dbReference>
<evidence type="ECO:0000256" key="1">
    <source>
        <dbReference type="ARBA" id="ARBA00004308"/>
    </source>
</evidence>
<dbReference type="PANTHER" id="PTHR33021:SF522">
    <property type="entry name" value="PHYTOCYANIN DOMAIN-CONTAINING PROTEIN"/>
    <property type="match status" value="1"/>
</dbReference>
<comment type="subcellular location">
    <subcellularLocation>
        <location evidence="1">Endomembrane system</location>
    </subcellularLocation>
</comment>
<dbReference type="Gene3D" id="2.60.40.420">
    <property type="entry name" value="Cupredoxins - blue copper proteins"/>
    <property type="match status" value="1"/>
</dbReference>
<dbReference type="EMBL" id="JAWXYG010000012">
    <property type="protein sequence ID" value="KAK4257405.1"/>
    <property type="molecule type" value="Genomic_DNA"/>
</dbReference>
<comment type="caution">
    <text evidence="8">The sequence shown here is derived from an EMBL/GenBank/DDBJ whole genome shotgun (WGS) entry which is preliminary data.</text>
</comment>
<feature type="signal peptide" evidence="6">
    <location>
        <begin position="1"/>
        <end position="26"/>
    </location>
</feature>
<gene>
    <name evidence="8" type="ORF">QN277_006998</name>
</gene>
<evidence type="ECO:0000256" key="6">
    <source>
        <dbReference type="SAM" id="SignalP"/>
    </source>
</evidence>
<protein>
    <recommendedName>
        <fullName evidence="7">Phytocyanin domain-containing protein</fullName>
    </recommendedName>
</protein>
<dbReference type="FunFam" id="2.60.40.420:FF:000034">
    <property type="entry name" value="Cupredoxin superfamily protein"/>
    <property type="match status" value="1"/>
</dbReference>
<keyword evidence="6" id="KW-0732">Signal</keyword>
<feature type="domain" description="Phytocyanin" evidence="7">
    <location>
        <begin position="27"/>
        <end position="131"/>
    </location>
</feature>
<dbReference type="GO" id="GO:0009055">
    <property type="term" value="F:electron transfer activity"/>
    <property type="evidence" value="ECO:0007669"/>
    <property type="project" value="InterPro"/>
</dbReference>
<accession>A0AAE1JTL8</accession>
<comment type="similarity">
    <text evidence="4">Belongs to the early nodulin-like (ENODL) family.</text>
</comment>
<dbReference type="AlphaFoldDB" id="A0AAE1JTL8"/>
<keyword evidence="3" id="KW-0325">Glycoprotein</keyword>
<evidence type="ECO:0000256" key="5">
    <source>
        <dbReference type="ARBA" id="ARBA00037626"/>
    </source>
</evidence>
<evidence type="ECO:0000313" key="8">
    <source>
        <dbReference type="EMBL" id="KAK4257405.1"/>
    </source>
</evidence>
<keyword evidence="9" id="KW-1185">Reference proteome</keyword>
<keyword evidence="2" id="KW-1015">Disulfide bond</keyword>
<comment type="function">
    <text evidence="5">May act as a carbohydrate transporter.</text>
</comment>
<evidence type="ECO:0000256" key="2">
    <source>
        <dbReference type="ARBA" id="ARBA00023157"/>
    </source>
</evidence>
<evidence type="ECO:0000256" key="4">
    <source>
        <dbReference type="ARBA" id="ARBA00035011"/>
    </source>
</evidence>
<evidence type="ECO:0000256" key="3">
    <source>
        <dbReference type="ARBA" id="ARBA00023180"/>
    </source>
</evidence>
<dbReference type="Proteomes" id="UP001293593">
    <property type="component" value="Unassembled WGS sequence"/>
</dbReference>
<dbReference type="PROSITE" id="PS51485">
    <property type="entry name" value="PHYTOCYANIN"/>
    <property type="match status" value="1"/>
</dbReference>
<evidence type="ECO:0000313" key="9">
    <source>
        <dbReference type="Proteomes" id="UP001293593"/>
    </source>
</evidence>
<sequence>MGKQMGLIGLLMVVVCLSFAASSLEARRYIVGGDFGWGIPPNQTFYSDWASNKTFLVGDKLVFNWTGNQDVADVRKEDYNNCTTPNTIIFTGGPNMTVFIFILVIPGPHYYISTIDDNCEKGQKFSIDVKWPFSTYAPPPTPTTP</sequence>
<dbReference type="PANTHER" id="PTHR33021">
    <property type="entry name" value="BLUE COPPER PROTEIN"/>
    <property type="match status" value="1"/>
</dbReference>
<dbReference type="InterPro" id="IPR003245">
    <property type="entry name" value="Phytocyanin_dom"/>
</dbReference>
<dbReference type="InterPro" id="IPR039391">
    <property type="entry name" value="Phytocyanin-like"/>
</dbReference>